<feature type="region of interest" description="Disordered" evidence="1">
    <location>
        <begin position="39"/>
        <end position="112"/>
    </location>
</feature>
<comment type="caution">
    <text evidence="3">The sequence shown here is derived from an EMBL/GenBank/DDBJ whole genome shotgun (WGS) entry which is preliminary data.</text>
</comment>
<dbReference type="Pfam" id="PF20233">
    <property type="entry name" value="DUF6590"/>
    <property type="match status" value="1"/>
</dbReference>
<feature type="region of interest" description="Disordered" evidence="1">
    <location>
        <begin position="379"/>
        <end position="404"/>
    </location>
</feature>
<feature type="compositionally biased region" description="Low complexity" evidence="1">
    <location>
        <begin position="507"/>
        <end position="517"/>
    </location>
</feature>
<sequence length="540" mass="59419">MPTPHPPPQWVWDPARKDYYWHSPTENCWIYQNGERVHQTDASTPQAQPRTPAEVPQGQSFSEAHPSSEINLSSPDYATGSPLEVPGTLASLSTDPVGNRNHVYPHPIPIRGTPGPREKLYAEYEVKYPGSRFFRRGVIFKVLWSEPAGNRIPSNRSLATEVSKKVVGSEDERYVEGRKGETIYTEFRWFVVVQEGVDCCTCLRIQTFHNNGVTGKRYKNHYAIVYTGARPPSPEQGEIARPGEEPMGEPIRVVAKNPWVDKMRPKSRINFVKLYTVEHNVKVYHFGEVDKDEEWKLITQWKKAWGIQTSPLTRPAQINYPSNPSYPSGATYSSQHGYPPAPQYPSESSYPSGLYASGSSYYPSGSEYPTGPPYPSGYGYQSGSASSSNQAPYYGASTQPGASSAVSDLTANFQNFSVSPYGVPANRFGYQGGYGSYGTQQTSGGSTGRNKHAEPVPEGSGYGNYGTQQASGGSTGRNKHAEPVPEGSGYARANSTAYSPHANISGSSYRSRSYAAANDTEDEEGYEYTASNKKGNQRKH</sequence>
<dbReference type="OrthoDB" id="3559580at2759"/>
<dbReference type="AlphaFoldDB" id="A0A9P4JVK0"/>
<evidence type="ECO:0000256" key="1">
    <source>
        <dbReference type="SAM" id="MobiDB-lite"/>
    </source>
</evidence>
<feature type="region of interest" description="Disordered" evidence="1">
    <location>
        <begin position="434"/>
        <end position="540"/>
    </location>
</feature>
<dbReference type="EMBL" id="ML993887">
    <property type="protein sequence ID" value="KAF2204019.1"/>
    <property type="molecule type" value="Genomic_DNA"/>
</dbReference>
<name>A0A9P4JVK0_9PLEO</name>
<feature type="compositionally biased region" description="Polar residues" evidence="1">
    <location>
        <begin position="319"/>
        <end position="336"/>
    </location>
</feature>
<evidence type="ECO:0000313" key="3">
    <source>
        <dbReference type="EMBL" id="KAF2204019.1"/>
    </source>
</evidence>
<dbReference type="InterPro" id="IPR046497">
    <property type="entry name" value="DUF6590"/>
</dbReference>
<gene>
    <name evidence="3" type="ORF">GQ43DRAFT_429373</name>
</gene>
<organism evidence="3 4">
    <name type="scientific">Delitschia confertaspora ATCC 74209</name>
    <dbReference type="NCBI Taxonomy" id="1513339"/>
    <lineage>
        <taxon>Eukaryota</taxon>
        <taxon>Fungi</taxon>
        <taxon>Dikarya</taxon>
        <taxon>Ascomycota</taxon>
        <taxon>Pezizomycotina</taxon>
        <taxon>Dothideomycetes</taxon>
        <taxon>Pleosporomycetidae</taxon>
        <taxon>Pleosporales</taxon>
        <taxon>Delitschiaceae</taxon>
        <taxon>Delitschia</taxon>
    </lineage>
</organism>
<proteinExistence type="predicted"/>
<feature type="compositionally biased region" description="Polar residues" evidence="1">
    <location>
        <begin position="493"/>
        <end position="506"/>
    </location>
</feature>
<evidence type="ECO:0000259" key="2">
    <source>
        <dbReference type="Pfam" id="PF20233"/>
    </source>
</evidence>
<protein>
    <recommendedName>
        <fullName evidence="2">DUF6590 domain-containing protein</fullName>
    </recommendedName>
</protein>
<feature type="compositionally biased region" description="Polar residues" evidence="1">
    <location>
        <begin position="40"/>
        <end position="49"/>
    </location>
</feature>
<dbReference type="Proteomes" id="UP000799536">
    <property type="component" value="Unassembled WGS sequence"/>
</dbReference>
<keyword evidence="4" id="KW-1185">Reference proteome</keyword>
<reference evidence="3" key="1">
    <citation type="journal article" date="2020" name="Stud. Mycol.">
        <title>101 Dothideomycetes genomes: a test case for predicting lifestyles and emergence of pathogens.</title>
        <authorList>
            <person name="Haridas S."/>
            <person name="Albert R."/>
            <person name="Binder M."/>
            <person name="Bloem J."/>
            <person name="Labutti K."/>
            <person name="Salamov A."/>
            <person name="Andreopoulos B."/>
            <person name="Baker S."/>
            <person name="Barry K."/>
            <person name="Bills G."/>
            <person name="Bluhm B."/>
            <person name="Cannon C."/>
            <person name="Castanera R."/>
            <person name="Culley D."/>
            <person name="Daum C."/>
            <person name="Ezra D."/>
            <person name="Gonzalez J."/>
            <person name="Henrissat B."/>
            <person name="Kuo A."/>
            <person name="Liang C."/>
            <person name="Lipzen A."/>
            <person name="Lutzoni F."/>
            <person name="Magnuson J."/>
            <person name="Mondo S."/>
            <person name="Nolan M."/>
            <person name="Ohm R."/>
            <person name="Pangilinan J."/>
            <person name="Park H.-J."/>
            <person name="Ramirez L."/>
            <person name="Alfaro M."/>
            <person name="Sun H."/>
            <person name="Tritt A."/>
            <person name="Yoshinaga Y."/>
            <person name="Zwiers L.-H."/>
            <person name="Turgeon B."/>
            <person name="Goodwin S."/>
            <person name="Spatafora J."/>
            <person name="Crous P."/>
            <person name="Grigoriev I."/>
        </authorList>
    </citation>
    <scope>NUCLEOTIDE SEQUENCE</scope>
    <source>
        <strain evidence="3">ATCC 74209</strain>
    </source>
</reference>
<feature type="domain" description="DUF6590" evidence="2">
    <location>
        <begin position="131"/>
        <end position="296"/>
    </location>
</feature>
<feature type="region of interest" description="Disordered" evidence="1">
    <location>
        <begin position="316"/>
        <end position="345"/>
    </location>
</feature>
<evidence type="ECO:0000313" key="4">
    <source>
        <dbReference type="Proteomes" id="UP000799536"/>
    </source>
</evidence>
<feature type="compositionally biased region" description="Low complexity" evidence="1">
    <location>
        <begin position="379"/>
        <end position="393"/>
    </location>
</feature>
<accession>A0A9P4JVK0</accession>